<feature type="signal peptide" evidence="1">
    <location>
        <begin position="1"/>
        <end position="22"/>
    </location>
</feature>
<keyword evidence="3" id="KW-1185">Reference proteome</keyword>
<name>A0A5C6MHZ9_9TELE</name>
<reference evidence="2 3" key="1">
    <citation type="submission" date="2019-04" db="EMBL/GenBank/DDBJ databases">
        <title>Chromosome genome assembly for Takifugu flavidus.</title>
        <authorList>
            <person name="Xiao S."/>
        </authorList>
    </citation>
    <scope>NUCLEOTIDE SEQUENCE [LARGE SCALE GENOMIC DNA]</scope>
    <source>
        <strain evidence="2">HTHZ2018</strain>
        <tissue evidence="2">Muscle</tissue>
    </source>
</reference>
<proteinExistence type="predicted"/>
<protein>
    <submittedName>
        <fullName evidence="2">Uncharacterized protein</fullName>
    </submittedName>
</protein>
<evidence type="ECO:0000313" key="2">
    <source>
        <dbReference type="EMBL" id="TWW54165.1"/>
    </source>
</evidence>
<dbReference type="AlphaFoldDB" id="A0A5C6MHZ9"/>
<keyword evidence="1" id="KW-0732">Signal</keyword>
<evidence type="ECO:0000313" key="3">
    <source>
        <dbReference type="Proteomes" id="UP000324091"/>
    </source>
</evidence>
<accession>A0A5C6MHZ9</accession>
<sequence>MLPLLYAALCLMLLSVLTGVSGEQLTAVQTEVLSFKDAALRSTNTDTVYKKAMSSL</sequence>
<dbReference type="Proteomes" id="UP000324091">
    <property type="component" value="Unassembled WGS sequence"/>
</dbReference>
<gene>
    <name evidence="2" type="ORF">D4764_0220280</name>
</gene>
<feature type="chain" id="PRO_5023037577" evidence="1">
    <location>
        <begin position="23"/>
        <end position="56"/>
    </location>
</feature>
<dbReference type="EMBL" id="RHFK02000378">
    <property type="protein sequence ID" value="TWW54165.1"/>
    <property type="molecule type" value="Genomic_DNA"/>
</dbReference>
<evidence type="ECO:0000256" key="1">
    <source>
        <dbReference type="SAM" id="SignalP"/>
    </source>
</evidence>
<organism evidence="2 3">
    <name type="scientific">Takifugu flavidus</name>
    <name type="common">sansaifugu</name>
    <dbReference type="NCBI Taxonomy" id="433684"/>
    <lineage>
        <taxon>Eukaryota</taxon>
        <taxon>Metazoa</taxon>
        <taxon>Chordata</taxon>
        <taxon>Craniata</taxon>
        <taxon>Vertebrata</taxon>
        <taxon>Euteleostomi</taxon>
        <taxon>Actinopterygii</taxon>
        <taxon>Neopterygii</taxon>
        <taxon>Teleostei</taxon>
        <taxon>Neoteleostei</taxon>
        <taxon>Acanthomorphata</taxon>
        <taxon>Eupercaria</taxon>
        <taxon>Tetraodontiformes</taxon>
        <taxon>Tetradontoidea</taxon>
        <taxon>Tetraodontidae</taxon>
        <taxon>Takifugu</taxon>
    </lineage>
</organism>
<comment type="caution">
    <text evidence="2">The sequence shown here is derived from an EMBL/GenBank/DDBJ whole genome shotgun (WGS) entry which is preliminary data.</text>
</comment>